<dbReference type="SMART" id="SM00490">
    <property type="entry name" value="HELICc"/>
    <property type="match status" value="1"/>
</dbReference>
<dbReference type="Gene3D" id="1.10.3210.30">
    <property type="match status" value="1"/>
</dbReference>
<reference evidence="14 15" key="1">
    <citation type="submission" date="2013-12" db="EMBL/GenBank/DDBJ databases">
        <authorList>
            <consortium name="DOE Joint Genome Institute"/>
            <person name="Eisen J."/>
            <person name="Huntemann M."/>
            <person name="Han J."/>
            <person name="Chen A."/>
            <person name="Kyrpides N."/>
            <person name="Mavromatis K."/>
            <person name="Markowitz V."/>
            <person name="Palaniappan K."/>
            <person name="Ivanova N."/>
            <person name="Schaumberg A."/>
            <person name="Pati A."/>
            <person name="Liolios K."/>
            <person name="Nordberg H.P."/>
            <person name="Cantor M.N."/>
            <person name="Hua S.X."/>
            <person name="Woyke T."/>
        </authorList>
    </citation>
    <scope>NUCLEOTIDE SEQUENCE [LARGE SCALE GENOMIC DNA]</scope>
    <source>
        <strain evidence="14 15">DSM 23557</strain>
    </source>
</reference>
<dbReference type="PROSITE" id="PS51192">
    <property type="entry name" value="HELICASE_ATP_BIND_1"/>
    <property type="match status" value="1"/>
</dbReference>
<feature type="domain" description="Helicase ATP-binding" evidence="11">
    <location>
        <begin position="234"/>
        <end position="418"/>
    </location>
</feature>
<evidence type="ECO:0000313" key="14">
    <source>
        <dbReference type="EMBL" id="AHE96829.1"/>
    </source>
</evidence>
<name>W0DDY4_9AQUI</name>
<dbReference type="Gene3D" id="3.40.50.300">
    <property type="entry name" value="P-loop containing nucleotide triphosphate hydrolases"/>
    <property type="match status" value="2"/>
</dbReference>
<keyword evidence="7" id="KW-0347">Helicase</keyword>
<dbReference type="PROSITE" id="PS51643">
    <property type="entry name" value="HD_CAS3"/>
    <property type="match status" value="1"/>
</dbReference>
<dbReference type="GO" id="GO:0004518">
    <property type="term" value="F:nuclease activity"/>
    <property type="evidence" value="ECO:0007669"/>
    <property type="project" value="UniProtKB-KW"/>
</dbReference>
<dbReference type="GO" id="GO:0005524">
    <property type="term" value="F:ATP binding"/>
    <property type="evidence" value="ECO:0007669"/>
    <property type="project" value="UniProtKB-KW"/>
</dbReference>
<dbReference type="InterPro" id="IPR038257">
    <property type="entry name" value="CRISPR-assoc_Cas3_HD_sf"/>
</dbReference>
<evidence type="ECO:0000256" key="8">
    <source>
        <dbReference type="ARBA" id="ARBA00022840"/>
    </source>
</evidence>
<comment type="similarity">
    <text evidence="2">In the central section; belongs to the CRISPR-associated helicase Cas3 family.</text>
</comment>
<dbReference type="RefSeq" id="WP_025306062.1">
    <property type="nucleotide sequence ID" value="NZ_CP007028.1"/>
</dbReference>
<dbReference type="EMBL" id="CP007028">
    <property type="protein sequence ID" value="AHE96829.1"/>
    <property type="molecule type" value="Genomic_DNA"/>
</dbReference>
<dbReference type="HOGENOM" id="CLU_009347_0_0_0"/>
<evidence type="ECO:0000256" key="4">
    <source>
        <dbReference type="ARBA" id="ARBA00022723"/>
    </source>
</evidence>
<comment type="similarity">
    <text evidence="10">Belongs to the DEAD box helicase family.</text>
</comment>
<dbReference type="InterPro" id="IPR050079">
    <property type="entry name" value="DEAD_box_RNA_helicase"/>
</dbReference>
<feature type="domain" description="HD Cas3-type" evidence="13">
    <location>
        <begin position="13"/>
        <end position="196"/>
    </location>
</feature>
<dbReference type="GO" id="GO:0016787">
    <property type="term" value="F:hydrolase activity"/>
    <property type="evidence" value="ECO:0007669"/>
    <property type="project" value="UniProtKB-KW"/>
</dbReference>
<dbReference type="PANTHER" id="PTHR47959">
    <property type="entry name" value="ATP-DEPENDENT RNA HELICASE RHLE-RELATED"/>
    <property type="match status" value="1"/>
</dbReference>
<dbReference type="SMART" id="SM00487">
    <property type="entry name" value="DEXDc"/>
    <property type="match status" value="1"/>
</dbReference>
<evidence type="ECO:0000256" key="7">
    <source>
        <dbReference type="ARBA" id="ARBA00022806"/>
    </source>
</evidence>
<dbReference type="GO" id="GO:0005829">
    <property type="term" value="C:cytosol"/>
    <property type="evidence" value="ECO:0007669"/>
    <property type="project" value="TreeGrafter"/>
</dbReference>
<dbReference type="KEGG" id="trd:THERU_04455"/>
<evidence type="ECO:0000256" key="3">
    <source>
        <dbReference type="ARBA" id="ARBA00022722"/>
    </source>
</evidence>
<dbReference type="InterPro" id="IPR027417">
    <property type="entry name" value="P-loop_NTPase"/>
</dbReference>
<keyword evidence="15" id="KW-1185">Reference proteome</keyword>
<protein>
    <recommendedName>
        <fullName evidence="16">CRISPR-associated helicase Cas3</fullName>
    </recommendedName>
</protein>
<evidence type="ECO:0000259" key="11">
    <source>
        <dbReference type="PROSITE" id="PS51192"/>
    </source>
</evidence>
<dbReference type="NCBIfam" id="TIGR01596">
    <property type="entry name" value="cas3_HD"/>
    <property type="match status" value="1"/>
</dbReference>
<dbReference type="GO" id="GO:0003676">
    <property type="term" value="F:nucleic acid binding"/>
    <property type="evidence" value="ECO:0007669"/>
    <property type="project" value="InterPro"/>
</dbReference>
<dbReference type="InterPro" id="IPR011545">
    <property type="entry name" value="DEAD/DEAH_box_helicase_dom"/>
</dbReference>
<gene>
    <name evidence="14" type="ORF">THERU_04455</name>
</gene>
<feature type="domain" description="Helicase C-terminal" evidence="12">
    <location>
        <begin position="430"/>
        <end position="592"/>
    </location>
</feature>
<dbReference type="OrthoDB" id="9810236at2"/>
<evidence type="ECO:0000313" key="15">
    <source>
        <dbReference type="Proteomes" id="UP000018914"/>
    </source>
</evidence>
<dbReference type="eggNOG" id="COG1203">
    <property type="taxonomic scope" value="Bacteria"/>
</dbReference>
<evidence type="ECO:0000259" key="12">
    <source>
        <dbReference type="PROSITE" id="PS51194"/>
    </source>
</evidence>
<evidence type="ECO:0000256" key="10">
    <source>
        <dbReference type="ARBA" id="ARBA00038437"/>
    </source>
</evidence>
<evidence type="ECO:0000256" key="2">
    <source>
        <dbReference type="ARBA" id="ARBA00009046"/>
    </source>
</evidence>
<dbReference type="PANTHER" id="PTHR47959:SF16">
    <property type="entry name" value="CRISPR-ASSOCIATED NUCLEASE_HELICASE CAS3-RELATED"/>
    <property type="match status" value="1"/>
</dbReference>
<dbReference type="GO" id="GO:0046872">
    <property type="term" value="F:metal ion binding"/>
    <property type="evidence" value="ECO:0007669"/>
    <property type="project" value="UniProtKB-KW"/>
</dbReference>
<evidence type="ECO:0000256" key="6">
    <source>
        <dbReference type="ARBA" id="ARBA00022801"/>
    </source>
</evidence>
<keyword evidence="8" id="KW-0067">ATP-binding</keyword>
<dbReference type="InterPro" id="IPR014001">
    <property type="entry name" value="Helicase_ATP-bd"/>
</dbReference>
<dbReference type="InterPro" id="IPR006474">
    <property type="entry name" value="Helicase_Cas3_CRISPR-ass_core"/>
</dbReference>
<evidence type="ECO:0000256" key="1">
    <source>
        <dbReference type="ARBA" id="ARBA00006847"/>
    </source>
</evidence>
<dbReference type="Proteomes" id="UP000018914">
    <property type="component" value="Chromosome"/>
</dbReference>
<dbReference type="NCBIfam" id="TIGR01587">
    <property type="entry name" value="cas3_core"/>
    <property type="match status" value="1"/>
</dbReference>
<keyword evidence="6" id="KW-0378">Hydrolase</keyword>
<keyword evidence="5" id="KW-0547">Nucleotide-binding</keyword>
<dbReference type="Pfam" id="PF00270">
    <property type="entry name" value="DEAD"/>
    <property type="match status" value="1"/>
</dbReference>
<dbReference type="GO" id="GO:0003724">
    <property type="term" value="F:RNA helicase activity"/>
    <property type="evidence" value="ECO:0007669"/>
    <property type="project" value="TreeGrafter"/>
</dbReference>
<accession>W0DDY4</accession>
<evidence type="ECO:0000256" key="9">
    <source>
        <dbReference type="ARBA" id="ARBA00023118"/>
    </source>
</evidence>
<keyword evidence="4" id="KW-0479">Metal-binding</keyword>
<dbReference type="InterPro" id="IPR006483">
    <property type="entry name" value="CRISPR-assoc_Cas3_HD"/>
</dbReference>
<keyword evidence="9" id="KW-0051">Antiviral defense</keyword>
<comment type="similarity">
    <text evidence="1">In the N-terminal section; belongs to the CRISPR-associated nuclease Cas3-HD family.</text>
</comment>
<dbReference type="CDD" id="cd09641">
    <property type="entry name" value="Cas3''_I"/>
    <property type="match status" value="1"/>
</dbReference>
<keyword evidence="3" id="KW-0540">Nuclease</keyword>
<sequence>MEKIQNLLKELWAKDDGTNIREHTDKLLENLQKLRDHYRKEIEELIPKCLPAKLKEKFWEILELACEYHDYGKIHCKFQEKLGNKSVKPIKGLPEVRHNLLSPVFVNVEDELIRKIVRLLVLHHHPVEVEEVSIESVERVLKEEFKFENNPIRFMLRKKEEDYLRDNVAKMFKIPVDGLIPYYRLLKGLLLRIDHSSSSKHAQDVEDIPPDDTLSFVDEFFRQKGSSPNQMQTFVRENRDKNLVIIAPTGAGKTEAGFIYIQKKGFFMLPYRVSANGIYMRAEGMFRNYAGLLHSSALSYVFEREEDREDIQNNQEGVAFLNYFLSRNFAKPIIISTPDQLMHFVFRYKGFEKYYATALYSRLVIDELQSYDPITLAFIVQGLEVLAQNGGKFLVMTATFPEFLRERFERMGVEFKTFNTQKKPYHHVQVIDDSIDNYVEKMIELSQKAKVLVVVNTVRKAIELKKKFKEAGLQNVKLLHSRFILKDRKEKEKEIMKFFNSQEKGLWITTQLAEVSLDLDADYLFTELSTADSLIQRIGRCNRKGQKPTNQPNVFIFTKDCSGVGPVYYKHLHESTLRNLKDGLWDWNFKWDLVEKVYSKSALYGTKYWEKFRKAENYIKSLWEGADSLIRSKSEAQDLFRDINAVQVIPEKFREKVESLIQEWEKAKGDFVRRAKLLSDILEYSFSLPAWSIRELEKQKIHDRLGIYYIEGDYNEDTGFVLKPTADTEEVENII</sequence>
<dbReference type="InterPro" id="IPR001650">
    <property type="entry name" value="Helicase_C-like"/>
</dbReference>
<evidence type="ECO:0000259" key="13">
    <source>
        <dbReference type="PROSITE" id="PS51643"/>
    </source>
</evidence>
<organism evidence="15">
    <name type="scientific">Thermocrinis ruber</name>
    <dbReference type="NCBI Taxonomy" id="75906"/>
    <lineage>
        <taxon>Bacteria</taxon>
        <taxon>Pseudomonadati</taxon>
        <taxon>Aquificota</taxon>
        <taxon>Aquificia</taxon>
        <taxon>Aquificales</taxon>
        <taxon>Aquificaceae</taxon>
        <taxon>Thermocrinis</taxon>
    </lineage>
</organism>
<proteinExistence type="inferred from homology"/>
<dbReference type="PROSITE" id="PS51194">
    <property type="entry name" value="HELICASE_CTER"/>
    <property type="match status" value="1"/>
</dbReference>
<dbReference type="InterPro" id="IPR054712">
    <property type="entry name" value="Cas3-like_dom"/>
</dbReference>
<evidence type="ECO:0000256" key="5">
    <source>
        <dbReference type="ARBA" id="ARBA00022741"/>
    </source>
</evidence>
<dbReference type="Pfam" id="PF22590">
    <property type="entry name" value="Cas3-like_C_2"/>
    <property type="match status" value="1"/>
</dbReference>
<evidence type="ECO:0008006" key="16">
    <source>
        <dbReference type="Google" id="ProtNLM"/>
    </source>
</evidence>
<dbReference type="GO" id="GO:0051607">
    <property type="term" value="P:defense response to virus"/>
    <property type="evidence" value="ECO:0007669"/>
    <property type="project" value="UniProtKB-KW"/>
</dbReference>
<dbReference type="PATRIC" id="fig|75906.3.peg.864"/>
<dbReference type="SUPFAM" id="SSF52540">
    <property type="entry name" value="P-loop containing nucleoside triphosphate hydrolases"/>
    <property type="match status" value="1"/>
</dbReference>
<dbReference type="STRING" id="75906.THERU_04455"/>
<dbReference type="AlphaFoldDB" id="W0DDY4"/>